<dbReference type="InterPro" id="IPR029063">
    <property type="entry name" value="SAM-dependent_MTases_sf"/>
</dbReference>
<proteinExistence type="predicted"/>
<feature type="transmembrane region" description="Helical" evidence="3">
    <location>
        <begin position="87"/>
        <end position="107"/>
    </location>
</feature>
<organism evidence="4 5">
    <name type="scientific">Fusarium langsethiae</name>
    <dbReference type="NCBI Taxonomy" id="179993"/>
    <lineage>
        <taxon>Eukaryota</taxon>
        <taxon>Fungi</taxon>
        <taxon>Dikarya</taxon>
        <taxon>Ascomycota</taxon>
        <taxon>Pezizomycotina</taxon>
        <taxon>Sordariomycetes</taxon>
        <taxon>Hypocreomycetidae</taxon>
        <taxon>Hypocreales</taxon>
        <taxon>Nectriaceae</taxon>
        <taxon>Fusarium</taxon>
    </lineage>
</organism>
<dbReference type="CDD" id="cd02440">
    <property type="entry name" value="AdoMet_MTases"/>
    <property type="match status" value="1"/>
</dbReference>
<dbReference type="GO" id="GO:0010487">
    <property type="term" value="F:thermospermine synthase activity"/>
    <property type="evidence" value="ECO:0007669"/>
    <property type="project" value="TreeGrafter"/>
</dbReference>
<dbReference type="Pfam" id="PF01564">
    <property type="entry name" value="Spermine_synth"/>
    <property type="match status" value="1"/>
</dbReference>
<feature type="transmembrane region" description="Helical" evidence="3">
    <location>
        <begin position="48"/>
        <end position="67"/>
    </location>
</feature>
<protein>
    <submittedName>
        <fullName evidence="4">Spermine spermidine synthase</fullName>
    </submittedName>
</protein>
<sequence length="580" mass="63970">MASKKEGQSAKATGAPDGFTPERFEKELKDLAAKAKEDTFAKRATKQALVYFKTLMFLGLLGVASSASQLSLSPIYGSIPAAVTHSTALKVACFIGWAGNLILNMYLPLSTMQLLPLIALNIPAIQFLMGCFTDRLGNWWGPLLIEGLTIFPLAIASAASVADILEEADLSVLPKFFADAAPGIVSWSLYRLAENTSMEKLQGVVGSTFVFTRVGMELVVGAIYALMAPSKYLVLAIPALLHTAVLNTHVMTPMATESLNNTLLAQNWTLLDRRESLTGYVSVIESLEMGYRLMRCDHSLLGGQWVRVGGRKVSEPIYGVFVMLEAVRLVERETPLADNEASALNIGLGIGTTPSAFVRHGIDTTIVEIDPAVHEFAQKYFDLRENNPTAVHDAVSYTADLVKQSKTFDYIVHDVFTGGAEPVDLFTLEFLQGLGDLLKPDGVIAINYAGDFGLPTPALIYRTIKQVFPSCRTFRENPRDEKNVEKWGSDFTNMVIFCRKTPGDIKFRRPSTGDFLNSQVRRNLLLPKHEIKEQVFLDDEGTDVLAKNETSKVTKWHQSSAAGHWTIMREVLPGKIWEQW</sequence>
<evidence type="ECO:0000256" key="3">
    <source>
        <dbReference type="SAM" id="Phobius"/>
    </source>
</evidence>
<dbReference type="PANTHER" id="PTHR43317:SF1">
    <property type="entry name" value="THERMOSPERMINE SYNTHASE ACAULIS5"/>
    <property type="match status" value="1"/>
</dbReference>
<dbReference type="FunFam" id="3.40.50.150:FF:000288">
    <property type="entry name" value="Spermine/spermidine synthase, putative"/>
    <property type="match status" value="1"/>
</dbReference>
<keyword evidence="3" id="KW-1133">Transmembrane helix</keyword>
<dbReference type="AlphaFoldDB" id="A0A0N0V8K1"/>
<evidence type="ECO:0000313" key="4">
    <source>
        <dbReference type="EMBL" id="KPA46355.1"/>
    </source>
</evidence>
<evidence type="ECO:0000313" key="5">
    <source>
        <dbReference type="Proteomes" id="UP000037904"/>
    </source>
</evidence>
<keyword evidence="3" id="KW-0472">Membrane</keyword>
<evidence type="ECO:0000256" key="1">
    <source>
        <dbReference type="ARBA" id="ARBA00023115"/>
    </source>
</evidence>
<dbReference type="EMBL" id="JXCE01000005">
    <property type="protein sequence ID" value="KPA46355.1"/>
    <property type="molecule type" value="Genomic_DNA"/>
</dbReference>
<comment type="caution">
    <text evidence="4">The sequence shown here is derived from an EMBL/GenBank/DDBJ whole genome shotgun (WGS) entry which is preliminary data.</text>
</comment>
<dbReference type="GO" id="GO:0006596">
    <property type="term" value="P:polyamine biosynthetic process"/>
    <property type="evidence" value="ECO:0007669"/>
    <property type="project" value="UniProtKB-KW"/>
</dbReference>
<keyword evidence="3" id="KW-0812">Transmembrane</keyword>
<gene>
    <name evidence="4" type="ORF">FLAG1_00728</name>
</gene>
<dbReference type="SUPFAM" id="SSF53335">
    <property type="entry name" value="S-adenosyl-L-methionine-dependent methyltransferases"/>
    <property type="match status" value="1"/>
</dbReference>
<evidence type="ECO:0000256" key="2">
    <source>
        <dbReference type="SAM" id="MobiDB-lite"/>
    </source>
</evidence>
<keyword evidence="5" id="KW-1185">Reference proteome</keyword>
<accession>A0A0N0V8K1</accession>
<dbReference type="OrthoDB" id="2016285at2759"/>
<dbReference type="PANTHER" id="PTHR43317">
    <property type="entry name" value="THERMOSPERMINE SYNTHASE ACAULIS5"/>
    <property type="match status" value="1"/>
</dbReference>
<name>A0A0N0V8K1_FUSLA</name>
<reference evidence="4 5" key="1">
    <citation type="submission" date="2015-04" db="EMBL/GenBank/DDBJ databases">
        <title>The draft genome sequence of Fusarium langsethiae, a T-2/HT-2 mycotoxin producer.</title>
        <authorList>
            <person name="Lysoe E."/>
            <person name="Divon H.H."/>
            <person name="Terzi V."/>
            <person name="Orru L."/>
            <person name="Lamontanara A."/>
            <person name="Kolseth A.-K."/>
            <person name="Frandsen R.J."/>
            <person name="Nielsen K."/>
            <person name="Thrane U."/>
        </authorList>
    </citation>
    <scope>NUCLEOTIDE SEQUENCE [LARGE SCALE GENOMIC DNA]</scope>
    <source>
        <strain evidence="4 5">Fl201059</strain>
    </source>
</reference>
<feature type="region of interest" description="Disordered" evidence="2">
    <location>
        <begin position="1"/>
        <end position="22"/>
    </location>
</feature>
<dbReference type="Gene3D" id="3.40.50.150">
    <property type="entry name" value="Vaccinia Virus protein VP39"/>
    <property type="match status" value="1"/>
</dbReference>
<dbReference type="Proteomes" id="UP000037904">
    <property type="component" value="Unassembled WGS sequence"/>
</dbReference>
<keyword evidence="1" id="KW-0620">Polyamine biosynthesis</keyword>
<dbReference type="NCBIfam" id="NF037959">
    <property type="entry name" value="MFS_SpdSyn"/>
    <property type="match status" value="1"/>
</dbReference>